<name>A0A9P4UK10_9PLEO</name>
<feature type="chain" id="PRO_5040496666" evidence="2">
    <location>
        <begin position="17"/>
        <end position="249"/>
    </location>
</feature>
<dbReference type="AlphaFoldDB" id="A0A9P4UK10"/>
<evidence type="ECO:0000256" key="2">
    <source>
        <dbReference type="SAM" id="SignalP"/>
    </source>
</evidence>
<accession>A0A9P4UK10</accession>
<evidence type="ECO:0000256" key="1">
    <source>
        <dbReference type="SAM" id="MobiDB-lite"/>
    </source>
</evidence>
<keyword evidence="2" id="KW-0732">Signal</keyword>
<feature type="signal peptide" evidence="2">
    <location>
        <begin position="1"/>
        <end position="16"/>
    </location>
</feature>
<sequence length="249" mass="24646">MKTAAILSTLLSVALAAPAAHLSHSKRQGQNFQTFTGALGGIAATPITDSGNPDRKFQVKGDTFVNIGAALQRSCDQQFNACANKANGGDKTLSVSACSDQKTQCDAAGQGNTGASADQATATAASTIVAANPCDTASATATAAAVAASTTTPAAKNPCDTASANIEPASSTVAAAAAASSTNTAKKPCDTASASASDAGNSNKNKGDSNNGADASANAAIPCDKTKRFAGNKKSTAERRAITRRFKVA</sequence>
<protein>
    <submittedName>
        <fullName evidence="3">Uncharacterized protein</fullName>
    </submittedName>
</protein>
<reference evidence="3" key="1">
    <citation type="journal article" date="2020" name="Stud. Mycol.">
        <title>101 Dothideomycetes genomes: a test case for predicting lifestyles and emergence of pathogens.</title>
        <authorList>
            <person name="Haridas S."/>
            <person name="Albert R."/>
            <person name="Binder M."/>
            <person name="Bloem J."/>
            <person name="Labutti K."/>
            <person name="Salamov A."/>
            <person name="Andreopoulos B."/>
            <person name="Baker S."/>
            <person name="Barry K."/>
            <person name="Bills G."/>
            <person name="Bluhm B."/>
            <person name="Cannon C."/>
            <person name="Castanera R."/>
            <person name="Culley D."/>
            <person name="Daum C."/>
            <person name="Ezra D."/>
            <person name="Gonzalez J."/>
            <person name="Henrissat B."/>
            <person name="Kuo A."/>
            <person name="Liang C."/>
            <person name="Lipzen A."/>
            <person name="Lutzoni F."/>
            <person name="Magnuson J."/>
            <person name="Mondo S."/>
            <person name="Nolan M."/>
            <person name="Ohm R."/>
            <person name="Pangilinan J."/>
            <person name="Park H.-J."/>
            <person name="Ramirez L."/>
            <person name="Alfaro M."/>
            <person name="Sun H."/>
            <person name="Tritt A."/>
            <person name="Yoshinaga Y."/>
            <person name="Zwiers L.-H."/>
            <person name="Turgeon B."/>
            <person name="Goodwin S."/>
            <person name="Spatafora J."/>
            <person name="Crous P."/>
            <person name="Grigoriev I."/>
        </authorList>
    </citation>
    <scope>NUCLEOTIDE SEQUENCE</scope>
    <source>
        <strain evidence="3">CBS 690.94</strain>
    </source>
</reference>
<gene>
    <name evidence="3" type="ORF">P171DRAFT_438541</name>
</gene>
<proteinExistence type="predicted"/>
<evidence type="ECO:0000313" key="3">
    <source>
        <dbReference type="EMBL" id="KAF2451882.1"/>
    </source>
</evidence>
<organism evidence="3 4">
    <name type="scientific">Karstenula rhodostoma CBS 690.94</name>
    <dbReference type="NCBI Taxonomy" id="1392251"/>
    <lineage>
        <taxon>Eukaryota</taxon>
        <taxon>Fungi</taxon>
        <taxon>Dikarya</taxon>
        <taxon>Ascomycota</taxon>
        <taxon>Pezizomycotina</taxon>
        <taxon>Dothideomycetes</taxon>
        <taxon>Pleosporomycetidae</taxon>
        <taxon>Pleosporales</taxon>
        <taxon>Massarineae</taxon>
        <taxon>Didymosphaeriaceae</taxon>
        <taxon>Karstenula</taxon>
    </lineage>
</organism>
<dbReference type="EMBL" id="MU001492">
    <property type="protein sequence ID" value="KAF2451882.1"/>
    <property type="molecule type" value="Genomic_DNA"/>
</dbReference>
<feature type="region of interest" description="Disordered" evidence="1">
    <location>
        <begin position="185"/>
        <end position="249"/>
    </location>
</feature>
<dbReference type="OrthoDB" id="2153847at2759"/>
<feature type="compositionally biased region" description="Low complexity" evidence="1">
    <location>
        <begin position="192"/>
        <end position="220"/>
    </location>
</feature>
<dbReference type="Proteomes" id="UP000799764">
    <property type="component" value="Unassembled WGS sequence"/>
</dbReference>
<evidence type="ECO:0000313" key="4">
    <source>
        <dbReference type="Proteomes" id="UP000799764"/>
    </source>
</evidence>
<keyword evidence="4" id="KW-1185">Reference proteome</keyword>
<comment type="caution">
    <text evidence="3">The sequence shown here is derived from an EMBL/GenBank/DDBJ whole genome shotgun (WGS) entry which is preliminary data.</text>
</comment>